<dbReference type="AlphaFoldDB" id="V2UBL1"/>
<evidence type="ECO:0000313" key="2">
    <source>
        <dbReference type="EMBL" id="ESK51878.1"/>
    </source>
</evidence>
<comment type="caution">
    <text evidence="2">The sequence shown here is derived from an EMBL/GenBank/DDBJ whole genome shotgun (WGS) entry which is preliminary data.</text>
</comment>
<dbReference type="HOGENOM" id="CLU_1243135_0_0_6"/>
<gene>
    <name evidence="2" type="ORF">P255_00973</name>
</gene>
<feature type="region of interest" description="Disordered" evidence="1">
    <location>
        <begin position="1"/>
        <end position="55"/>
    </location>
</feature>
<dbReference type="OrthoDB" id="6713238at2"/>
<evidence type="ECO:0000313" key="3">
    <source>
        <dbReference type="Proteomes" id="UP000018418"/>
    </source>
</evidence>
<feature type="region of interest" description="Disordered" evidence="1">
    <location>
        <begin position="199"/>
        <end position="218"/>
    </location>
</feature>
<dbReference type="Proteomes" id="UP000018418">
    <property type="component" value="Unassembled WGS sequence"/>
</dbReference>
<evidence type="ECO:0000256" key="1">
    <source>
        <dbReference type="SAM" id="MobiDB-lite"/>
    </source>
</evidence>
<feature type="compositionally biased region" description="Low complexity" evidence="1">
    <location>
        <begin position="36"/>
        <end position="51"/>
    </location>
</feature>
<feature type="compositionally biased region" description="Low complexity" evidence="1">
    <location>
        <begin position="1"/>
        <end position="22"/>
    </location>
</feature>
<sequence length="228" mass="24710">MTTEQTTPEQTATTTETTQTAPGADTSLLGGQAVEQTQTEGSQQTTTQTATPEPITADSYAVADIEGFNFDEFKAIDENKAFLERAAEAGITNDQMKFVLGEYNQIIPSVMEQMSQLQTDTCKETLQAEWGAETQANLGLAMKAAQAAGLSPDDINNPTVGNNPAVIKVLAHFGKQLGEDSSLQNTQPSGGEDIQQLMRSEAYSNPKHPDHSRVTTQVSQWYAKQYQE</sequence>
<reference evidence="2 3" key="1">
    <citation type="submission" date="2013-10" db="EMBL/GenBank/DDBJ databases">
        <title>The Genome Sequence of Acinetobacter brisouii CIP 110357.</title>
        <authorList>
            <consortium name="The Broad Institute Genomics Platform"/>
            <consortium name="The Broad Institute Genome Sequencing Center for Infectious Disease"/>
            <person name="Cerqueira G."/>
            <person name="Feldgarden M."/>
            <person name="Courvalin P."/>
            <person name="Grillot-Courvalin C."/>
            <person name="Clermont D."/>
            <person name="Rocha E."/>
            <person name="Yoon E.-J."/>
            <person name="Nemec A."/>
            <person name="Young S.K."/>
            <person name="Zeng Q."/>
            <person name="Gargeya S."/>
            <person name="Fitzgerald M."/>
            <person name="Abouelleil A."/>
            <person name="Alvarado L."/>
            <person name="Berlin A.M."/>
            <person name="Chapman S.B."/>
            <person name="Gainer-Dewar J."/>
            <person name="Goldberg J."/>
            <person name="Gnerre S."/>
            <person name="Griggs A."/>
            <person name="Gujja S."/>
            <person name="Hansen M."/>
            <person name="Howarth C."/>
            <person name="Imamovic A."/>
            <person name="Ireland A."/>
            <person name="Larimer J."/>
            <person name="McCowan C."/>
            <person name="Murphy C."/>
            <person name="Pearson M."/>
            <person name="Poon T.W."/>
            <person name="Priest M."/>
            <person name="Roberts A."/>
            <person name="Saif S."/>
            <person name="Shea T."/>
            <person name="Sykes S."/>
            <person name="Wortman J."/>
            <person name="Nusbaum C."/>
            <person name="Birren B."/>
        </authorList>
    </citation>
    <scope>NUCLEOTIDE SEQUENCE [LARGE SCALE GENOMIC DNA]</scope>
    <source>
        <strain evidence="2 3">CIP 110357</strain>
    </source>
</reference>
<dbReference type="PATRIC" id="fig|1341683.3.peg.963"/>
<protein>
    <submittedName>
        <fullName evidence="2">Uncharacterized protein</fullName>
    </submittedName>
</protein>
<keyword evidence="3" id="KW-1185">Reference proteome</keyword>
<organism evidence="2 3">
    <name type="scientific">Acinetobacter brisouii CIP 110357</name>
    <dbReference type="NCBI Taxonomy" id="1341683"/>
    <lineage>
        <taxon>Bacteria</taxon>
        <taxon>Pseudomonadati</taxon>
        <taxon>Pseudomonadota</taxon>
        <taxon>Gammaproteobacteria</taxon>
        <taxon>Moraxellales</taxon>
        <taxon>Moraxellaceae</taxon>
        <taxon>Acinetobacter</taxon>
    </lineage>
</organism>
<name>V2UBL1_9GAMM</name>
<proteinExistence type="predicted"/>
<dbReference type="RefSeq" id="WP_004900972.1">
    <property type="nucleotide sequence ID" value="NZ_BBTI01000029.1"/>
</dbReference>
<accession>V2UBL1</accession>
<dbReference type="EMBL" id="AYEU01000004">
    <property type="protein sequence ID" value="ESK51878.1"/>
    <property type="molecule type" value="Genomic_DNA"/>
</dbReference>